<dbReference type="InterPro" id="IPR008030">
    <property type="entry name" value="NmrA-like"/>
</dbReference>
<organism evidence="4 5">
    <name type="scientific">Plenodomus tracheiphilus IPT5</name>
    <dbReference type="NCBI Taxonomy" id="1408161"/>
    <lineage>
        <taxon>Eukaryota</taxon>
        <taxon>Fungi</taxon>
        <taxon>Dikarya</taxon>
        <taxon>Ascomycota</taxon>
        <taxon>Pezizomycotina</taxon>
        <taxon>Dothideomycetes</taxon>
        <taxon>Pleosporomycetidae</taxon>
        <taxon>Pleosporales</taxon>
        <taxon>Pleosporineae</taxon>
        <taxon>Leptosphaeriaceae</taxon>
        <taxon>Plenodomus</taxon>
    </lineage>
</organism>
<keyword evidence="5" id="KW-1185">Reference proteome</keyword>
<dbReference type="OrthoDB" id="10000533at2759"/>
<dbReference type="PANTHER" id="PTHR47706">
    <property type="entry name" value="NMRA-LIKE FAMILY PROTEIN"/>
    <property type="match status" value="1"/>
</dbReference>
<dbReference type="InterPro" id="IPR051609">
    <property type="entry name" value="NmrA/Isoflavone_reductase-like"/>
</dbReference>
<keyword evidence="1" id="KW-0521">NADP</keyword>
<dbReference type="InterPro" id="IPR036291">
    <property type="entry name" value="NAD(P)-bd_dom_sf"/>
</dbReference>
<dbReference type="Gene3D" id="3.40.50.720">
    <property type="entry name" value="NAD(P)-binding Rossmann-like Domain"/>
    <property type="match status" value="2"/>
</dbReference>
<sequence>MPILAVAGGTSPSLGRAIITALLSSTRSADWNAIILSRSTKVPLWLRAVDQDGTRTQVREVDYLSVESLATALEGVHTVVSVTSAYDGTQAQIQTKLLHASVQAGCNRFAPAQWGFGTKSWEHIGFIKEEGELVWNECVKSKSNIESAKFNIGSFMNYIGLGIYTASATRIENDTMLQQLRAGGGYAAGEDEAIQGLQRQGDLKDGSGAFLVSMKNAIAELPIKEDGQWPRISMISMRDVGRFVVASLHLPKWEEDMTMVGDTLTVHELLAHAEAVTGKTFQVDVAKKSDQQRRLGEVAQEDFMARAWIEFKLAYIRDLDDEVIPRPVVNRLCPEVRPISVREYMEAHWTTT</sequence>
<dbReference type="SUPFAM" id="SSF51735">
    <property type="entry name" value="NAD(P)-binding Rossmann-fold domains"/>
    <property type="match status" value="1"/>
</dbReference>
<evidence type="ECO:0000256" key="2">
    <source>
        <dbReference type="ARBA" id="ARBA00023002"/>
    </source>
</evidence>
<dbReference type="AlphaFoldDB" id="A0A6A7AQ53"/>
<dbReference type="Gene3D" id="3.90.25.10">
    <property type="entry name" value="UDP-galactose 4-epimerase, domain 1"/>
    <property type="match status" value="1"/>
</dbReference>
<evidence type="ECO:0000313" key="5">
    <source>
        <dbReference type="Proteomes" id="UP000799423"/>
    </source>
</evidence>
<dbReference type="Pfam" id="PF05368">
    <property type="entry name" value="NmrA"/>
    <property type="match status" value="1"/>
</dbReference>
<reference evidence="4" key="1">
    <citation type="submission" date="2020-01" db="EMBL/GenBank/DDBJ databases">
        <authorList>
            <consortium name="DOE Joint Genome Institute"/>
            <person name="Haridas S."/>
            <person name="Albert R."/>
            <person name="Binder M."/>
            <person name="Bloem J."/>
            <person name="Labutti K."/>
            <person name="Salamov A."/>
            <person name="Andreopoulos B."/>
            <person name="Baker S.E."/>
            <person name="Barry K."/>
            <person name="Bills G."/>
            <person name="Bluhm B.H."/>
            <person name="Cannon C."/>
            <person name="Castanera R."/>
            <person name="Culley D.E."/>
            <person name="Daum C."/>
            <person name="Ezra D."/>
            <person name="Gonzalez J.B."/>
            <person name="Henrissat B."/>
            <person name="Kuo A."/>
            <person name="Liang C."/>
            <person name="Lipzen A."/>
            <person name="Lutzoni F."/>
            <person name="Magnuson J."/>
            <person name="Mondo S."/>
            <person name="Nolan M."/>
            <person name="Ohm R."/>
            <person name="Pangilinan J."/>
            <person name="Park H.-J."/>
            <person name="Ramirez L."/>
            <person name="Alfaro M."/>
            <person name="Sun H."/>
            <person name="Tritt A."/>
            <person name="Yoshinaga Y."/>
            <person name="Zwiers L.-H."/>
            <person name="Turgeon B.G."/>
            <person name="Goodwin S.B."/>
            <person name="Spatafora J.W."/>
            <person name="Crous P.W."/>
            <person name="Grigoriev I.V."/>
        </authorList>
    </citation>
    <scope>NUCLEOTIDE SEQUENCE</scope>
    <source>
        <strain evidence="4">IPT5</strain>
    </source>
</reference>
<evidence type="ECO:0000313" key="4">
    <source>
        <dbReference type="EMBL" id="KAF2845450.1"/>
    </source>
</evidence>
<evidence type="ECO:0000256" key="1">
    <source>
        <dbReference type="ARBA" id="ARBA00022857"/>
    </source>
</evidence>
<keyword evidence="2" id="KW-0560">Oxidoreductase</keyword>
<dbReference type="GO" id="GO:0016491">
    <property type="term" value="F:oxidoreductase activity"/>
    <property type="evidence" value="ECO:0007669"/>
    <property type="project" value="UniProtKB-KW"/>
</dbReference>
<dbReference type="PANTHER" id="PTHR47706:SF2">
    <property type="entry name" value="ISOFLAVONE REDUCTASE FAMILY PROTEIN (AFU_ORTHOLOGUE AFUA_2G05290)"/>
    <property type="match status" value="1"/>
</dbReference>
<evidence type="ECO:0000259" key="3">
    <source>
        <dbReference type="Pfam" id="PF05368"/>
    </source>
</evidence>
<name>A0A6A7AQ53_9PLEO</name>
<gene>
    <name evidence="4" type="ORF">T440DRAFT_472591</name>
</gene>
<dbReference type="Proteomes" id="UP000799423">
    <property type="component" value="Unassembled WGS sequence"/>
</dbReference>
<feature type="domain" description="NmrA-like" evidence="3">
    <location>
        <begin position="5"/>
        <end position="114"/>
    </location>
</feature>
<proteinExistence type="predicted"/>
<protein>
    <recommendedName>
        <fullName evidence="3">NmrA-like domain-containing protein</fullName>
    </recommendedName>
</protein>
<accession>A0A6A7AQ53</accession>
<dbReference type="EMBL" id="MU006346">
    <property type="protein sequence ID" value="KAF2845450.1"/>
    <property type="molecule type" value="Genomic_DNA"/>
</dbReference>